<proteinExistence type="inferred from homology"/>
<feature type="region of interest" description="Disordered" evidence="7">
    <location>
        <begin position="769"/>
        <end position="883"/>
    </location>
</feature>
<evidence type="ECO:0000256" key="4">
    <source>
        <dbReference type="ARBA" id="ARBA00023158"/>
    </source>
</evidence>
<dbReference type="GO" id="GO:0016604">
    <property type="term" value="C:nuclear body"/>
    <property type="evidence" value="ECO:0007669"/>
    <property type="project" value="TreeGrafter"/>
</dbReference>
<dbReference type="AlphaFoldDB" id="A0A1D2N8G3"/>
<feature type="region of interest" description="Disordered" evidence="7">
    <location>
        <begin position="258"/>
        <end position="411"/>
    </location>
</feature>
<feature type="compositionally biased region" description="Basic and acidic residues" evidence="7">
    <location>
        <begin position="266"/>
        <end position="291"/>
    </location>
</feature>
<accession>A0A1D2N8G3</accession>
<keyword evidence="4" id="KW-0943">RNA-mediated gene silencing</keyword>
<protein>
    <recommendedName>
        <fullName evidence="3">Serrate RNA effector molecule homolog</fullName>
    </recommendedName>
    <alternativeName>
        <fullName evidence="6">Arsenite-resistance protein 2 homolog</fullName>
    </alternativeName>
</protein>
<keyword evidence="5" id="KW-0539">Nucleus</keyword>
<comment type="subcellular location">
    <subcellularLocation>
        <location evidence="1">Nucleus</location>
    </subcellularLocation>
</comment>
<feature type="region of interest" description="Disordered" evidence="7">
    <location>
        <begin position="1"/>
        <end position="129"/>
    </location>
</feature>
<dbReference type="EMBL" id="LJIJ01000148">
    <property type="protein sequence ID" value="ODN01531.1"/>
    <property type="molecule type" value="Genomic_DNA"/>
</dbReference>
<feature type="compositionally biased region" description="Gly residues" evidence="7">
    <location>
        <begin position="818"/>
        <end position="834"/>
    </location>
</feature>
<evidence type="ECO:0000256" key="2">
    <source>
        <dbReference type="ARBA" id="ARBA00005407"/>
    </source>
</evidence>
<reference evidence="10 11" key="1">
    <citation type="journal article" date="2016" name="Genome Biol. Evol.">
        <title>Gene Family Evolution Reflects Adaptation to Soil Environmental Stressors in the Genome of the Collembolan Orchesella cincta.</title>
        <authorList>
            <person name="Faddeeva-Vakhrusheva A."/>
            <person name="Derks M.F."/>
            <person name="Anvar S.Y."/>
            <person name="Agamennone V."/>
            <person name="Suring W."/>
            <person name="Smit S."/>
            <person name="van Straalen N.M."/>
            <person name="Roelofs D."/>
        </authorList>
    </citation>
    <scope>NUCLEOTIDE SEQUENCE [LARGE SCALE GENOMIC DNA]</scope>
    <source>
        <tissue evidence="10">Mixed pool</tissue>
    </source>
</reference>
<dbReference type="PANTHER" id="PTHR13165:SF0">
    <property type="entry name" value="SERRATE RNA EFFECTOR MOLECULE HOMOLOG"/>
    <property type="match status" value="1"/>
</dbReference>
<comment type="similarity">
    <text evidence="2">Belongs to the ARS2 family.</text>
</comment>
<dbReference type="Pfam" id="PF12066">
    <property type="entry name" value="SERRATE_Ars2_N"/>
    <property type="match status" value="1"/>
</dbReference>
<evidence type="ECO:0000256" key="1">
    <source>
        <dbReference type="ARBA" id="ARBA00004123"/>
    </source>
</evidence>
<dbReference type="STRING" id="48709.A0A1D2N8G3"/>
<dbReference type="GO" id="GO:0031053">
    <property type="term" value="P:primary miRNA processing"/>
    <property type="evidence" value="ECO:0007669"/>
    <property type="project" value="TreeGrafter"/>
</dbReference>
<organism evidence="10 11">
    <name type="scientific">Orchesella cincta</name>
    <name type="common">Springtail</name>
    <name type="synonym">Podura cincta</name>
    <dbReference type="NCBI Taxonomy" id="48709"/>
    <lineage>
        <taxon>Eukaryota</taxon>
        <taxon>Metazoa</taxon>
        <taxon>Ecdysozoa</taxon>
        <taxon>Arthropoda</taxon>
        <taxon>Hexapoda</taxon>
        <taxon>Collembola</taxon>
        <taxon>Entomobryomorpha</taxon>
        <taxon>Entomobryoidea</taxon>
        <taxon>Orchesellidae</taxon>
        <taxon>Orchesellinae</taxon>
        <taxon>Orchesella</taxon>
    </lineage>
</organism>
<gene>
    <name evidence="10" type="ORF">Ocin01_05149</name>
</gene>
<feature type="domain" description="SERRATE/Ars2 N-terminal" evidence="9">
    <location>
        <begin position="137"/>
        <end position="246"/>
    </location>
</feature>
<dbReference type="Pfam" id="PF04959">
    <property type="entry name" value="ARS2"/>
    <property type="match status" value="1"/>
</dbReference>
<keyword evidence="11" id="KW-1185">Reference proteome</keyword>
<dbReference type="OrthoDB" id="342064at2759"/>
<evidence type="ECO:0000313" key="11">
    <source>
        <dbReference type="Proteomes" id="UP000094527"/>
    </source>
</evidence>
<dbReference type="OMA" id="FEDKIMQ"/>
<name>A0A1D2N8G3_ORCCI</name>
<feature type="compositionally biased region" description="Basic residues" evidence="7">
    <location>
        <begin position="354"/>
        <end position="363"/>
    </location>
</feature>
<dbReference type="InterPro" id="IPR039727">
    <property type="entry name" value="SE/Ars2"/>
</dbReference>
<evidence type="ECO:0000313" key="10">
    <source>
        <dbReference type="EMBL" id="ODN01531.1"/>
    </source>
</evidence>
<evidence type="ECO:0000256" key="3">
    <source>
        <dbReference type="ARBA" id="ARBA00017364"/>
    </source>
</evidence>
<sequence>MGDSDDEYDRKRRDKFRGERNEYRDVSRRPPPNDDVRGRRDDWGGGGGGDRDWGRNRGPPRSIDYRLGGGHRLPHEFSPPNKRPRGEWDRYSHDSYSSGYGSQAGFDQPPSHNYPHHPPQHMQRESSDGAPQLLSFKAWLSTQDDSISDQDALSKYAEYKQEFKRQQLNEFFVQHREEEWFKLKYHPDDSAQRKTEQLQNLKSRCNLFVDFLSAGKFDNVSLDSVNSEKLIKLMDWYVVRLEGGNEEDASKLLSDEPLRPRIVPKVVEEEVKPKEKVTKESDENGADKESGESSESGSEAGSGEEEGSRKKKKKSRPASTMDALEAELDNNSKGEKDEANDGEDGASNDGADKAKKRGKKRLRSGGSELTSGASDGENSDSEMQEPKESVDPEGENSNASEKKIKKPLLATPGSENKKKLIVLDEDDELPQLHRTASVFLRNLAPTITKSEVEVICKKYSGYLRTAIADPQPEKRWARRAWVSFKRNVNIKEICWNLNNVRLRDTELGVIVNRDLTRRVRTVNGITPHKTIVRNDIRLAAKLIQHLDSKWTLWDEDKQQESKESYGVYSTNPVLKNITDFLIEEASAEEEELLGLSTSDGELDGDLRDERNNTIERDEDLIRVLDRLLFYLRFVHSVDYYNHAEYPYEDEMPNRLGIIHARGMPPTSKVNVNELQEYNRNFEQKISAFIEPLIRLTDDECKVLGMKDEDTEVEKFISSNTQELGKDKWLCPLSGKKFKGPEFVRKHILNKHAEKLEEVKKEVMFFNNYLRDPKRPQSPDMNAQPPPERNQNQQGNMPPRREPLIHEREFHPPPQYPPYGGGGYMGPGGFGGFGGPPRQPPYQPYRDYPPRGRPGPFRMGGRDHGSRAIISYRDLDAPTEPDDF</sequence>
<feature type="compositionally biased region" description="Basic and acidic residues" evidence="7">
    <location>
        <begin position="798"/>
        <end position="810"/>
    </location>
</feature>
<evidence type="ECO:0000259" key="9">
    <source>
        <dbReference type="Pfam" id="PF12066"/>
    </source>
</evidence>
<evidence type="ECO:0000256" key="7">
    <source>
        <dbReference type="SAM" id="MobiDB-lite"/>
    </source>
</evidence>
<evidence type="ECO:0000256" key="5">
    <source>
        <dbReference type="ARBA" id="ARBA00023242"/>
    </source>
</evidence>
<comment type="caution">
    <text evidence="10">The sequence shown here is derived from an EMBL/GenBank/DDBJ whole genome shotgun (WGS) entry which is preliminary data.</text>
</comment>
<feature type="compositionally biased region" description="Basic and acidic residues" evidence="7">
    <location>
        <begin position="84"/>
        <end position="93"/>
    </location>
</feature>
<dbReference type="InterPro" id="IPR007042">
    <property type="entry name" value="SERRATE/Ars2_C"/>
</dbReference>
<evidence type="ECO:0000256" key="6">
    <source>
        <dbReference type="ARBA" id="ARBA00030701"/>
    </source>
</evidence>
<feature type="domain" description="SERRATE/Ars2 C-terminal" evidence="8">
    <location>
        <begin position="661"/>
        <end position="831"/>
    </location>
</feature>
<feature type="compositionally biased region" description="Basic and acidic residues" evidence="7">
    <location>
        <begin position="8"/>
        <end position="55"/>
    </location>
</feature>
<evidence type="ECO:0000259" key="8">
    <source>
        <dbReference type="Pfam" id="PF04959"/>
    </source>
</evidence>
<dbReference type="InterPro" id="IPR021933">
    <property type="entry name" value="SERRATE/Ars2_N"/>
</dbReference>
<dbReference type="PANTHER" id="PTHR13165">
    <property type="entry name" value="ARSENITE-RESISTANCE PROTEIN 2"/>
    <property type="match status" value="1"/>
</dbReference>
<dbReference type="Proteomes" id="UP000094527">
    <property type="component" value="Unassembled WGS sequence"/>
</dbReference>
<feature type="compositionally biased region" description="Basic and acidic residues" evidence="7">
    <location>
        <begin position="330"/>
        <end position="339"/>
    </location>
</feature>